<protein>
    <submittedName>
        <fullName evidence="2">SDR family oxidoreductase</fullName>
    </submittedName>
</protein>
<evidence type="ECO:0000313" key="3">
    <source>
        <dbReference type="Proteomes" id="UP001593833"/>
    </source>
</evidence>
<name>A0ABV6YHY9_UNCEI</name>
<dbReference type="Proteomes" id="UP001593833">
    <property type="component" value="Unassembled WGS sequence"/>
</dbReference>
<dbReference type="PANTHER" id="PTHR42879">
    <property type="entry name" value="3-OXOACYL-(ACYL-CARRIER-PROTEIN) REDUCTASE"/>
    <property type="match status" value="1"/>
</dbReference>
<comment type="similarity">
    <text evidence="1">Belongs to the short-chain dehydrogenases/reductases (SDR) family.</text>
</comment>
<organism evidence="2 3">
    <name type="scientific">Eiseniibacteriota bacterium</name>
    <dbReference type="NCBI Taxonomy" id="2212470"/>
    <lineage>
        <taxon>Bacteria</taxon>
        <taxon>Candidatus Eiseniibacteriota</taxon>
    </lineage>
</organism>
<evidence type="ECO:0000313" key="2">
    <source>
        <dbReference type="EMBL" id="MFC1571968.1"/>
    </source>
</evidence>
<dbReference type="SUPFAM" id="SSF51735">
    <property type="entry name" value="NAD(P)-binding Rossmann-fold domains"/>
    <property type="match status" value="1"/>
</dbReference>
<dbReference type="InterPro" id="IPR002347">
    <property type="entry name" value="SDR_fam"/>
</dbReference>
<reference evidence="2 3" key="1">
    <citation type="submission" date="2024-09" db="EMBL/GenBank/DDBJ databases">
        <authorList>
            <person name="D'Angelo T."/>
        </authorList>
    </citation>
    <scope>NUCLEOTIDE SEQUENCE [LARGE SCALE GENOMIC DNA]</scope>
    <source>
        <strain evidence="2">SAG AM-320-E07</strain>
    </source>
</reference>
<dbReference type="PRINTS" id="PR00081">
    <property type="entry name" value="GDHRDH"/>
</dbReference>
<dbReference type="Pfam" id="PF13561">
    <property type="entry name" value="adh_short_C2"/>
    <property type="match status" value="1"/>
</dbReference>
<evidence type="ECO:0000256" key="1">
    <source>
        <dbReference type="ARBA" id="ARBA00006484"/>
    </source>
</evidence>
<sequence length="272" mass="28764">MPLLEGRRAIVTGASAGLGAGIAHELVARGARVLMCSRDQDRLLATADQIDRRVKQTGPKPGVTEWYTPTIVSGDVTHADTAAKLIAGARESFGGLDILVSNAGGPPPGDFADLDDTAWTEAFNLIVLSVVRLVRTSHALLRESQAGRIVLNTSISGLRPVNRLTLSNTFRPALMGLVRHLANELAPDGILINAVAPGFFDTERSLEVFEAAAEKAGKSVVAMQKETVSRVPLKRQGEPAELGKLVAFLVSEENSYLTGQTLVADGGLLLAP</sequence>
<dbReference type="PANTHER" id="PTHR42879:SF6">
    <property type="entry name" value="NADPH-DEPENDENT REDUCTASE BACG"/>
    <property type="match status" value="1"/>
</dbReference>
<dbReference type="EMBL" id="JBHPKH010000001">
    <property type="protein sequence ID" value="MFC1571968.1"/>
    <property type="molecule type" value="Genomic_DNA"/>
</dbReference>
<keyword evidence="3" id="KW-1185">Reference proteome</keyword>
<comment type="caution">
    <text evidence="2">The sequence shown here is derived from an EMBL/GenBank/DDBJ whole genome shotgun (WGS) entry which is preliminary data.</text>
</comment>
<dbReference type="InterPro" id="IPR050259">
    <property type="entry name" value="SDR"/>
</dbReference>
<dbReference type="InterPro" id="IPR036291">
    <property type="entry name" value="NAD(P)-bd_dom_sf"/>
</dbReference>
<accession>A0ABV6YHY9</accession>
<proteinExistence type="inferred from homology"/>
<dbReference type="Gene3D" id="3.40.50.720">
    <property type="entry name" value="NAD(P)-binding Rossmann-like Domain"/>
    <property type="match status" value="1"/>
</dbReference>
<gene>
    <name evidence="2" type="ORF">ACFL6M_00055</name>
</gene>